<geneLocation type="plasmid" evidence="2 3">
    <name>unnamed1</name>
</geneLocation>
<evidence type="ECO:0000313" key="2">
    <source>
        <dbReference type="EMBL" id="WLQ69240.1"/>
    </source>
</evidence>
<name>A0ABY9JND3_9ACTN</name>
<proteinExistence type="predicted"/>
<feature type="compositionally biased region" description="Low complexity" evidence="1">
    <location>
        <begin position="186"/>
        <end position="199"/>
    </location>
</feature>
<keyword evidence="2" id="KW-0614">Plasmid</keyword>
<organism evidence="2 3">
    <name type="scientific">Streptomyces glycanivorans</name>
    <dbReference type="NCBI Taxonomy" id="3033808"/>
    <lineage>
        <taxon>Bacteria</taxon>
        <taxon>Bacillati</taxon>
        <taxon>Actinomycetota</taxon>
        <taxon>Actinomycetes</taxon>
        <taxon>Kitasatosporales</taxon>
        <taxon>Streptomycetaceae</taxon>
        <taxon>Streptomyces</taxon>
    </lineage>
</organism>
<reference evidence="2 3" key="1">
    <citation type="submission" date="2023-03" db="EMBL/GenBank/DDBJ databases">
        <title>Isolation and description of six Streptomyces strains from soil environments, able to metabolize different microbial glucans.</title>
        <authorList>
            <person name="Widen T."/>
            <person name="Larsbrink J."/>
        </authorList>
    </citation>
    <scope>NUCLEOTIDE SEQUENCE [LARGE SCALE GENOMIC DNA]</scope>
    <source>
        <strain evidence="2 3">Alt3</strain>
        <plasmid evidence="2 3">unnamed1</plasmid>
    </source>
</reference>
<accession>A0ABY9JND3</accession>
<sequence>MLVAGAGAMAGELITPYLGLLAPWKPVIVSVGGLAWMVAAWMLAPSPDTADDADVDEDVEEQDEEQDEEVEADRGAALLWHVVRAAADAESAGRAGLHLDTVLDSAAEAGLIPQGTELTEFRAWVESCGLPTADKVGMRIGGKPVTRVGMKLVAVTDALGMTPTALLQARPETPSVGAPAQPVGQTPAEAPAETPVPAVLRLIPGGIKDPSGTAPLTLSKERAQEAR</sequence>
<gene>
    <name evidence="2" type="ORF">P8A20_37540</name>
</gene>
<dbReference type="RefSeq" id="WP_306105316.1">
    <property type="nucleotide sequence ID" value="NZ_CP120984.1"/>
</dbReference>
<dbReference type="Proteomes" id="UP001224433">
    <property type="component" value="Plasmid unnamed1"/>
</dbReference>
<feature type="region of interest" description="Disordered" evidence="1">
    <location>
        <begin position="172"/>
        <end position="227"/>
    </location>
</feature>
<dbReference type="EMBL" id="CP120984">
    <property type="protein sequence ID" value="WLQ69240.1"/>
    <property type="molecule type" value="Genomic_DNA"/>
</dbReference>
<keyword evidence="3" id="KW-1185">Reference proteome</keyword>
<evidence type="ECO:0000313" key="3">
    <source>
        <dbReference type="Proteomes" id="UP001224433"/>
    </source>
</evidence>
<feature type="region of interest" description="Disordered" evidence="1">
    <location>
        <begin position="48"/>
        <end position="71"/>
    </location>
</feature>
<evidence type="ECO:0000256" key="1">
    <source>
        <dbReference type="SAM" id="MobiDB-lite"/>
    </source>
</evidence>
<feature type="compositionally biased region" description="Acidic residues" evidence="1">
    <location>
        <begin position="49"/>
        <end position="71"/>
    </location>
</feature>
<protein>
    <submittedName>
        <fullName evidence="2">Uncharacterized protein</fullName>
    </submittedName>
</protein>